<dbReference type="PANTHER" id="PTHR48014:SF21">
    <property type="entry name" value="SERINE_THREONINE-PROTEIN KINASE FRAY2"/>
    <property type="match status" value="1"/>
</dbReference>
<dbReference type="InterPro" id="IPR000719">
    <property type="entry name" value="Prot_kinase_dom"/>
</dbReference>
<keyword evidence="5" id="KW-1185">Reference proteome</keyword>
<dbReference type="SUPFAM" id="SSF56112">
    <property type="entry name" value="Protein kinase-like (PK-like)"/>
    <property type="match status" value="1"/>
</dbReference>
<dbReference type="Pfam" id="PF00069">
    <property type="entry name" value="Pkinase"/>
    <property type="match status" value="1"/>
</dbReference>
<dbReference type="OMA" id="INGVMPF"/>
<evidence type="ECO:0000256" key="1">
    <source>
        <dbReference type="ARBA" id="ARBA00008874"/>
    </source>
</evidence>
<dbReference type="GO" id="GO:0005524">
    <property type="term" value="F:ATP binding"/>
    <property type="evidence" value="ECO:0007669"/>
    <property type="project" value="InterPro"/>
</dbReference>
<comment type="similarity">
    <text evidence="1">Belongs to the protein kinase superfamily. STE Ser/Thr protein kinase family. STE20 subfamily.</text>
</comment>
<evidence type="ECO:0000313" key="5">
    <source>
        <dbReference type="Proteomes" id="UP000007875"/>
    </source>
</evidence>
<dbReference type="Gene3D" id="1.10.510.10">
    <property type="entry name" value="Transferase(Phosphotransferase) domain 1"/>
    <property type="match status" value="1"/>
</dbReference>
<evidence type="ECO:0000313" key="4">
    <source>
        <dbReference type="Ensembl" id="ENSCSAVP00000001997.1"/>
    </source>
</evidence>
<dbReference type="InterPro" id="IPR011009">
    <property type="entry name" value="Kinase-like_dom_sf"/>
</dbReference>
<dbReference type="STRING" id="51511.ENSCSAVP00000001997"/>
<comment type="function">
    <text evidence="2">Pseudokinase which, in complex with CAB39/MO25 (CAB39/MO25alpha or CAB39L/MO25beta), binds to and activates STK11/LKB1. Adopts a closed conformation typical of active protein kinases and binds STK11/LKB1 as a pseudosubstrate, promoting conformational change of STK11/LKB1 in an active conformation.</text>
</comment>
<dbReference type="AlphaFoldDB" id="H2Y9J9"/>
<dbReference type="Gene3D" id="3.30.200.20">
    <property type="entry name" value="Phosphorylase Kinase, domain 1"/>
    <property type="match status" value="1"/>
</dbReference>
<feature type="domain" description="Protein kinase" evidence="3">
    <location>
        <begin position="7"/>
        <end position="301"/>
    </location>
</feature>
<dbReference type="InParanoid" id="H2Y9J9"/>
<reference evidence="4" key="3">
    <citation type="submission" date="2025-09" db="UniProtKB">
        <authorList>
            <consortium name="Ensembl"/>
        </authorList>
    </citation>
    <scope>IDENTIFICATION</scope>
</reference>
<protein>
    <recommendedName>
        <fullName evidence="3">Protein kinase domain-containing protein</fullName>
    </recommendedName>
</protein>
<dbReference type="FunCoup" id="H2Y9J9">
    <property type="interactions" value="161"/>
</dbReference>
<evidence type="ECO:0000259" key="3">
    <source>
        <dbReference type="PROSITE" id="PS50011"/>
    </source>
</evidence>
<dbReference type="HOGENOM" id="CLU_000288_63_23_1"/>
<dbReference type="CDD" id="cd08216">
    <property type="entry name" value="PK_STRAD"/>
    <property type="match status" value="1"/>
</dbReference>
<reference evidence="5" key="1">
    <citation type="submission" date="2003-08" db="EMBL/GenBank/DDBJ databases">
        <authorList>
            <person name="Birren B."/>
            <person name="Nusbaum C."/>
            <person name="Abebe A."/>
            <person name="Abouelleil A."/>
            <person name="Adekoya E."/>
            <person name="Ait-zahra M."/>
            <person name="Allen N."/>
            <person name="Allen T."/>
            <person name="An P."/>
            <person name="Anderson M."/>
            <person name="Anderson S."/>
            <person name="Arachchi H."/>
            <person name="Armbruster J."/>
            <person name="Bachantsang P."/>
            <person name="Baldwin J."/>
            <person name="Barry A."/>
            <person name="Bayul T."/>
            <person name="Blitshsteyn B."/>
            <person name="Bloom T."/>
            <person name="Blye J."/>
            <person name="Boguslavskiy L."/>
            <person name="Borowsky M."/>
            <person name="Boukhgalter B."/>
            <person name="Brunache A."/>
            <person name="Butler J."/>
            <person name="Calixte N."/>
            <person name="Calvo S."/>
            <person name="Camarata J."/>
            <person name="Campo K."/>
            <person name="Chang J."/>
            <person name="Cheshatsang Y."/>
            <person name="Citroen M."/>
            <person name="Collymore A."/>
            <person name="Considine T."/>
            <person name="Cook A."/>
            <person name="Cooke P."/>
            <person name="Corum B."/>
            <person name="Cuomo C."/>
            <person name="David R."/>
            <person name="Dawoe T."/>
            <person name="Degray S."/>
            <person name="Dodge S."/>
            <person name="Dooley K."/>
            <person name="Dorje P."/>
            <person name="Dorjee K."/>
            <person name="Dorris L."/>
            <person name="Duffey N."/>
            <person name="Dupes A."/>
            <person name="Elkins T."/>
            <person name="Engels R."/>
            <person name="Erickson J."/>
            <person name="Farina A."/>
            <person name="Faro S."/>
            <person name="Ferreira P."/>
            <person name="Fischer H."/>
            <person name="Fitzgerald M."/>
            <person name="Foley K."/>
            <person name="Gage D."/>
            <person name="Galagan J."/>
            <person name="Gearin G."/>
            <person name="Gnerre S."/>
            <person name="Gnirke A."/>
            <person name="Goyette A."/>
            <person name="Graham J."/>
            <person name="Grandbois E."/>
            <person name="Gyaltsen K."/>
            <person name="Hafez N."/>
            <person name="Hagopian D."/>
            <person name="Hagos B."/>
            <person name="Hall J."/>
            <person name="Hatcher B."/>
            <person name="Heller A."/>
            <person name="Higgins H."/>
            <person name="Honan T."/>
            <person name="Horn A."/>
            <person name="Houde N."/>
            <person name="Hughes L."/>
            <person name="Hulme W."/>
            <person name="Husby E."/>
            <person name="Iliev I."/>
            <person name="Jaffe D."/>
            <person name="Jones C."/>
            <person name="Kamal M."/>
            <person name="Kamat A."/>
            <person name="Kamvysselis M."/>
            <person name="Karlsson E."/>
            <person name="Kells C."/>
            <person name="Kieu A."/>
            <person name="Kisner P."/>
            <person name="Kodira C."/>
            <person name="Kulbokas E."/>
            <person name="Labutti K."/>
            <person name="Lama D."/>
            <person name="Landers T."/>
            <person name="Leger J."/>
            <person name="Levine S."/>
            <person name="Lewis D."/>
            <person name="Lewis T."/>
            <person name="Lindblad-toh K."/>
            <person name="Liu X."/>
            <person name="Lokyitsang T."/>
            <person name="Lokyitsang Y."/>
            <person name="Lucien O."/>
            <person name="Lui A."/>
            <person name="Ma L.J."/>
            <person name="Mabbitt R."/>
            <person name="Macdonald J."/>
            <person name="Maclean C."/>
            <person name="Major J."/>
            <person name="Manning J."/>
            <person name="Marabella R."/>
            <person name="Maru K."/>
            <person name="Matthews C."/>
            <person name="Mauceli E."/>
            <person name="Mccarthy M."/>
            <person name="Mcdonough S."/>
            <person name="Mcghee T."/>
            <person name="Meldrim J."/>
            <person name="Meneus L."/>
            <person name="Mesirov J."/>
            <person name="Mihalev A."/>
            <person name="Mihova T."/>
            <person name="Mikkelsen T."/>
            <person name="Mlenga V."/>
            <person name="Moru K."/>
            <person name="Mozes J."/>
            <person name="Mulrain L."/>
            <person name="Munson G."/>
            <person name="Naylor J."/>
            <person name="Newes C."/>
            <person name="Nguyen C."/>
            <person name="Nguyen N."/>
            <person name="Nguyen T."/>
            <person name="Nicol R."/>
            <person name="Nielsen C."/>
            <person name="Nizzari M."/>
            <person name="Norbu C."/>
            <person name="Norbu N."/>
            <person name="O'donnell P."/>
            <person name="Okoawo O."/>
            <person name="O'leary S."/>
            <person name="Omotosho B."/>
            <person name="O'neill K."/>
            <person name="Osman S."/>
            <person name="Parker S."/>
            <person name="Perrin D."/>
            <person name="Phunkhang P."/>
            <person name="Piqani B."/>
            <person name="Purcell S."/>
            <person name="Rachupka T."/>
            <person name="Ramasamy U."/>
            <person name="Rameau R."/>
            <person name="Ray V."/>
            <person name="Raymond C."/>
            <person name="Retta R."/>
            <person name="Richardson S."/>
            <person name="Rise C."/>
            <person name="Rodriguez J."/>
            <person name="Rogers J."/>
            <person name="Rogov P."/>
            <person name="Rutman M."/>
            <person name="Schupbach R."/>
            <person name="Seaman C."/>
            <person name="Settipalli S."/>
            <person name="Sharpe T."/>
            <person name="Sheridan J."/>
            <person name="Sherpa N."/>
            <person name="Shi J."/>
            <person name="Smirnov S."/>
            <person name="Smith C."/>
            <person name="Sougnez C."/>
            <person name="Spencer B."/>
            <person name="Stalker J."/>
            <person name="Stange-thomann N."/>
            <person name="Stavropoulos S."/>
            <person name="Stetson K."/>
            <person name="Stone C."/>
            <person name="Stone S."/>
            <person name="Stubbs M."/>
            <person name="Talamas J."/>
            <person name="Tchuinga P."/>
            <person name="Tenzing P."/>
            <person name="Tesfaye S."/>
            <person name="Theodore J."/>
            <person name="Thoulutsang Y."/>
            <person name="Topham K."/>
            <person name="Towey S."/>
            <person name="Tsamla T."/>
            <person name="Tsomo N."/>
            <person name="Vallee D."/>
            <person name="Vassiliev H."/>
            <person name="Venkataraman V."/>
            <person name="Vinson J."/>
            <person name="Vo A."/>
            <person name="Wade C."/>
            <person name="Wang S."/>
            <person name="Wangchuk T."/>
            <person name="Wangdi T."/>
            <person name="Whittaker C."/>
            <person name="Wilkinson J."/>
            <person name="Wu Y."/>
            <person name="Wyman D."/>
            <person name="Yadav S."/>
            <person name="Yang S."/>
            <person name="Yang X."/>
            <person name="Yeager S."/>
            <person name="Yee E."/>
            <person name="Young G."/>
            <person name="Zainoun J."/>
            <person name="Zembeck L."/>
            <person name="Zimmer A."/>
            <person name="Zody M."/>
            <person name="Lander E."/>
        </authorList>
    </citation>
    <scope>NUCLEOTIDE SEQUENCE [LARGE SCALE GENOMIC DNA]</scope>
</reference>
<dbReference type="GO" id="GO:0006611">
    <property type="term" value="P:protein export from nucleus"/>
    <property type="evidence" value="ECO:0007669"/>
    <property type="project" value="TreeGrafter"/>
</dbReference>
<dbReference type="GO" id="GO:0043539">
    <property type="term" value="F:protein serine/threonine kinase activator activity"/>
    <property type="evidence" value="ECO:0007669"/>
    <property type="project" value="InterPro"/>
</dbReference>
<organism evidence="4 5">
    <name type="scientific">Ciona savignyi</name>
    <name type="common">Pacific transparent sea squirt</name>
    <dbReference type="NCBI Taxonomy" id="51511"/>
    <lineage>
        <taxon>Eukaryota</taxon>
        <taxon>Metazoa</taxon>
        <taxon>Chordata</taxon>
        <taxon>Tunicata</taxon>
        <taxon>Ascidiacea</taxon>
        <taxon>Phlebobranchia</taxon>
        <taxon>Cionidae</taxon>
        <taxon>Ciona</taxon>
    </lineage>
</organism>
<accession>H2Y9J9</accession>
<reference evidence="4" key="2">
    <citation type="submission" date="2025-08" db="UniProtKB">
        <authorList>
            <consortium name="Ensembl"/>
        </authorList>
    </citation>
    <scope>IDENTIFICATION</scope>
</reference>
<dbReference type="PROSITE" id="PS50011">
    <property type="entry name" value="PROTEIN_KINASE_DOM"/>
    <property type="match status" value="1"/>
</dbReference>
<sequence>MGIQDEYTLFRTVGKCNFSNSKIHLAQNKSSNALLAVKETDLDSASNECFTFLQKELWFSRSLSHENILVHEATLIENGKLYVVYDMMDYGSCTDLIEAHFKYGLPELVIAYILREILKALRYIHSLHFIHRGVKASHILVSSDGRVKLSCHRNMITVLNKDYRTTPVHDYPKHDTFLLPWLSPEILQQNMAGYDTQSDIYSLGITACELANGHAPFTDMPSTQMLLEKLNGTMPCLLDKSTVPHNTDAAIENMNPNMQEQYHATGSRSFSPAYRKFVFSCLQRDPSQRPNAADLLNHQYFNQISQQEIDLKTLLQPLVPVTSKNYKTTVAGNDSEDLTKQFDCLNFSTVTWDFD</sequence>
<dbReference type="Ensembl" id="ENSCSAVT00000002031.1">
    <property type="protein sequence ID" value="ENSCSAVP00000001997.1"/>
    <property type="gene ID" value="ENSCSAVG00000001167.1"/>
</dbReference>
<dbReference type="Proteomes" id="UP000007875">
    <property type="component" value="Unassembled WGS sequence"/>
</dbReference>
<name>H2Y9J9_CIOSA</name>
<proteinExistence type="inferred from homology"/>
<dbReference type="GeneTree" id="ENSGT00940000168867"/>
<dbReference type="GO" id="GO:1902554">
    <property type="term" value="C:serine/threonine protein kinase complex"/>
    <property type="evidence" value="ECO:0007669"/>
    <property type="project" value="TreeGrafter"/>
</dbReference>
<dbReference type="GO" id="GO:0004672">
    <property type="term" value="F:protein kinase activity"/>
    <property type="evidence" value="ECO:0007669"/>
    <property type="project" value="InterPro"/>
</dbReference>
<dbReference type="eggNOG" id="KOG0582">
    <property type="taxonomic scope" value="Eukaryota"/>
</dbReference>
<evidence type="ECO:0000256" key="2">
    <source>
        <dbReference type="ARBA" id="ARBA00034653"/>
    </source>
</evidence>
<dbReference type="InterPro" id="IPR047173">
    <property type="entry name" value="STRAD_A/B-like"/>
</dbReference>
<dbReference type="PANTHER" id="PTHR48014">
    <property type="entry name" value="SERINE/THREONINE-PROTEIN KINASE FRAY2"/>
    <property type="match status" value="1"/>
</dbReference>